<proteinExistence type="predicted"/>
<name>A0A0N7KJX2_ORYSJ</name>
<dbReference type="Proteomes" id="UP000059680">
    <property type="component" value="Chromosome 4"/>
</dbReference>
<dbReference type="AlphaFoldDB" id="A0A0N7KJX2"/>
<dbReference type="Gramene" id="Os04t0674900-00">
    <property type="protein sequence ID" value="Os04t0674900-00"/>
    <property type="gene ID" value="Os04g0674900"/>
</dbReference>
<dbReference type="PaxDb" id="39947-A0A0N7KJX2"/>
<dbReference type="InParanoid" id="A0A0N7KJX2"/>
<gene>
    <name evidence="1" type="ordered locus">Os04g0674900</name>
    <name evidence="1" type="ORF">OSNPB_040674900</name>
</gene>
<dbReference type="EMBL" id="AP014960">
    <property type="protein sequence ID" value="BAS91609.1"/>
    <property type="molecule type" value="Genomic_DNA"/>
</dbReference>
<dbReference type="FunCoup" id="A0A0N7KJX2">
    <property type="interactions" value="35"/>
</dbReference>
<accession>A0A0N7KJX2</accession>
<sequence length="222" mass="23399">MLLQSLTMGWITRGHLDVVAVVLLEAGAEEELGLGLILLQRVGVAGGAAALLEEDLGEEDLEAGVLVVPGELGDGPAGAAERLRVLGHVAEVLLVAGRLVQPRRRPQQLVLVAGRRRVELLGALQRVVVLAPERPHVSLYLLGVEEEEVGVHAVVGLEGLGGGGESGGGLAGDLRPGVVDVDLERRARRRHVLGALPAQVVAVACVRTWTQRALCWVWALTK</sequence>
<keyword evidence="2" id="KW-1185">Reference proteome</keyword>
<reference evidence="1 2" key="2">
    <citation type="journal article" date="2013" name="Plant Cell Physiol.">
        <title>Rice Annotation Project Database (RAP-DB): an integrative and interactive database for rice genomics.</title>
        <authorList>
            <person name="Sakai H."/>
            <person name="Lee S.S."/>
            <person name="Tanaka T."/>
            <person name="Numa H."/>
            <person name="Kim J."/>
            <person name="Kawahara Y."/>
            <person name="Wakimoto H."/>
            <person name="Yang C.C."/>
            <person name="Iwamoto M."/>
            <person name="Abe T."/>
            <person name="Yamada Y."/>
            <person name="Muto A."/>
            <person name="Inokuchi H."/>
            <person name="Ikemura T."/>
            <person name="Matsumoto T."/>
            <person name="Sasaki T."/>
            <person name="Itoh T."/>
        </authorList>
    </citation>
    <scope>NUCLEOTIDE SEQUENCE [LARGE SCALE GENOMIC DNA]</scope>
    <source>
        <strain evidence="2">cv. Nipponbare</strain>
    </source>
</reference>
<protein>
    <submittedName>
        <fullName evidence="1">Os04g0674900 protein</fullName>
    </submittedName>
</protein>
<evidence type="ECO:0000313" key="1">
    <source>
        <dbReference type="EMBL" id="BAS91609.1"/>
    </source>
</evidence>
<reference evidence="2" key="1">
    <citation type="journal article" date="2005" name="Nature">
        <title>The map-based sequence of the rice genome.</title>
        <authorList>
            <consortium name="International rice genome sequencing project (IRGSP)"/>
            <person name="Matsumoto T."/>
            <person name="Wu J."/>
            <person name="Kanamori H."/>
            <person name="Katayose Y."/>
            <person name="Fujisawa M."/>
            <person name="Namiki N."/>
            <person name="Mizuno H."/>
            <person name="Yamamoto K."/>
            <person name="Antonio B.A."/>
            <person name="Baba T."/>
            <person name="Sakata K."/>
            <person name="Nagamura Y."/>
            <person name="Aoki H."/>
            <person name="Arikawa K."/>
            <person name="Arita K."/>
            <person name="Bito T."/>
            <person name="Chiden Y."/>
            <person name="Fujitsuka N."/>
            <person name="Fukunaka R."/>
            <person name="Hamada M."/>
            <person name="Harada C."/>
            <person name="Hayashi A."/>
            <person name="Hijishita S."/>
            <person name="Honda M."/>
            <person name="Hosokawa S."/>
            <person name="Ichikawa Y."/>
            <person name="Idonuma A."/>
            <person name="Iijima M."/>
            <person name="Ikeda M."/>
            <person name="Ikeno M."/>
            <person name="Ito K."/>
            <person name="Ito S."/>
            <person name="Ito T."/>
            <person name="Ito Y."/>
            <person name="Ito Y."/>
            <person name="Iwabuchi A."/>
            <person name="Kamiya K."/>
            <person name="Karasawa W."/>
            <person name="Kurita K."/>
            <person name="Katagiri S."/>
            <person name="Kikuta A."/>
            <person name="Kobayashi H."/>
            <person name="Kobayashi N."/>
            <person name="Machita K."/>
            <person name="Maehara T."/>
            <person name="Masukawa M."/>
            <person name="Mizubayashi T."/>
            <person name="Mukai Y."/>
            <person name="Nagasaki H."/>
            <person name="Nagata Y."/>
            <person name="Naito S."/>
            <person name="Nakashima M."/>
            <person name="Nakama Y."/>
            <person name="Nakamichi Y."/>
            <person name="Nakamura M."/>
            <person name="Meguro A."/>
            <person name="Negishi M."/>
            <person name="Ohta I."/>
            <person name="Ohta T."/>
            <person name="Okamoto M."/>
            <person name="Ono N."/>
            <person name="Saji S."/>
            <person name="Sakaguchi M."/>
            <person name="Sakai K."/>
            <person name="Shibata M."/>
            <person name="Shimokawa T."/>
            <person name="Song J."/>
            <person name="Takazaki Y."/>
            <person name="Terasawa K."/>
            <person name="Tsugane M."/>
            <person name="Tsuji K."/>
            <person name="Ueda S."/>
            <person name="Waki K."/>
            <person name="Yamagata H."/>
            <person name="Yamamoto M."/>
            <person name="Yamamoto S."/>
            <person name="Yamane H."/>
            <person name="Yoshiki S."/>
            <person name="Yoshihara R."/>
            <person name="Yukawa K."/>
            <person name="Zhong H."/>
            <person name="Yano M."/>
            <person name="Yuan Q."/>
            <person name="Ouyang S."/>
            <person name="Liu J."/>
            <person name="Jones K.M."/>
            <person name="Gansberger K."/>
            <person name="Moffat K."/>
            <person name="Hill J."/>
            <person name="Bera J."/>
            <person name="Fadrosh D."/>
            <person name="Jin S."/>
            <person name="Johri S."/>
            <person name="Kim M."/>
            <person name="Overton L."/>
            <person name="Reardon M."/>
            <person name="Tsitrin T."/>
            <person name="Vuong H."/>
            <person name="Weaver B."/>
            <person name="Ciecko A."/>
            <person name="Tallon L."/>
            <person name="Jackson J."/>
            <person name="Pai G."/>
            <person name="Aken S.V."/>
            <person name="Utterback T."/>
            <person name="Reidmuller S."/>
            <person name="Feldblyum T."/>
            <person name="Hsiao J."/>
            <person name="Zismann V."/>
            <person name="Iobst S."/>
            <person name="de Vazeille A.R."/>
            <person name="Buell C.R."/>
            <person name="Ying K."/>
            <person name="Li Y."/>
            <person name="Lu T."/>
            <person name="Huang Y."/>
            <person name="Zhao Q."/>
            <person name="Feng Q."/>
            <person name="Zhang L."/>
            <person name="Zhu J."/>
            <person name="Weng Q."/>
            <person name="Mu J."/>
            <person name="Lu Y."/>
            <person name="Fan D."/>
            <person name="Liu Y."/>
            <person name="Guan J."/>
            <person name="Zhang Y."/>
            <person name="Yu S."/>
            <person name="Liu X."/>
            <person name="Zhang Y."/>
            <person name="Hong G."/>
            <person name="Han B."/>
            <person name="Choisne N."/>
            <person name="Demange N."/>
            <person name="Orjeda G."/>
            <person name="Samain S."/>
            <person name="Cattolico L."/>
            <person name="Pelletier E."/>
            <person name="Couloux A."/>
            <person name="Segurens B."/>
            <person name="Wincker P."/>
            <person name="D'Hont A."/>
            <person name="Scarpelli C."/>
            <person name="Weissenbach J."/>
            <person name="Salanoubat M."/>
            <person name="Quetier F."/>
            <person name="Yu Y."/>
            <person name="Kim H.R."/>
            <person name="Rambo T."/>
            <person name="Currie J."/>
            <person name="Collura K."/>
            <person name="Luo M."/>
            <person name="Yang T."/>
            <person name="Ammiraju J.S.S."/>
            <person name="Engler F."/>
            <person name="Soderlund C."/>
            <person name="Wing R.A."/>
            <person name="Palmer L.E."/>
            <person name="de la Bastide M."/>
            <person name="Spiegel L."/>
            <person name="Nascimento L."/>
            <person name="Zutavern T."/>
            <person name="O'Shaughnessy A."/>
            <person name="Dike S."/>
            <person name="Dedhia N."/>
            <person name="Preston R."/>
            <person name="Balija V."/>
            <person name="McCombie W.R."/>
            <person name="Chow T."/>
            <person name="Chen H."/>
            <person name="Chung M."/>
            <person name="Chen C."/>
            <person name="Shaw J."/>
            <person name="Wu H."/>
            <person name="Hsiao K."/>
            <person name="Chao Y."/>
            <person name="Chu M."/>
            <person name="Cheng C."/>
            <person name="Hour A."/>
            <person name="Lee P."/>
            <person name="Lin S."/>
            <person name="Lin Y."/>
            <person name="Liou J."/>
            <person name="Liu S."/>
            <person name="Hsing Y."/>
            <person name="Raghuvanshi S."/>
            <person name="Mohanty A."/>
            <person name="Bharti A.K."/>
            <person name="Gaur A."/>
            <person name="Gupta V."/>
            <person name="Kumar D."/>
            <person name="Ravi V."/>
            <person name="Vij S."/>
            <person name="Kapur A."/>
            <person name="Khurana P."/>
            <person name="Khurana P."/>
            <person name="Khurana J.P."/>
            <person name="Tyagi A.K."/>
            <person name="Gaikwad K."/>
            <person name="Singh A."/>
            <person name="Dalal V."/>
            <person name="Srivastava S."/>
            <person name="Dixit A."/>
            <person name="Pal A.K."/>
            <person name="Ghazi I.A."/>
            <person name="Yadav M."/>
            <person name="Pandit A."/>
            <person name="Bhargava A."/>
            <person name="Sureshbabu K."/>
            <person name="Batra K."/>
            <person name="Sharma T.R."/>
            <person name="Mohapatra T."/>
            <person name="Singh N.K."/>
            <person name="Messing J."/>
            <person name="Nelson A.B."/>
            <person name="Fuks G."/>
            <person name="Kavchok S."/>
            <person name="Keizer G."/>
            <person name="Linton E."/>
            <person name="Llaca V."/>
            <person name="Song R."/>
            <person name="Tanyolac B."/>
            <person name="Young S."/>
            <person name="Ho-Il K."/>
            <person name="Hahn J.H."/>
            <person name="Sangsakoo G."/>
            <person name="Vanavichit A."/>
            <person name="de Mattos Luiz.A.T."/>
            <person name="Zimmer P.D."/>
            <person name="Malone G."/>
            <person name="Dellagostin O."/>
            <person name="de Oliveira A.C."/>
            <person name="Bevan M."/>
            <person name="Bancroft I."/>
            <person name="Minx P."/>
            <person name="Cordum H."/>
            <person name="Wilson R."/>
            <person name="Cheng Z."/>
            <person name="Jin W."/>
            <person name="Jiang J."/>
            <person name="Leong S.A."/>
            <person name="Iwama H."/>
            <person name="Gojobori T."/>
            <person name="Itoh T."/>
            <person name="Niimura Y."/>
            <person name="Fujii Y."/>
            <person name="Habara T."/>
            <person name="Sakai H."/>
            <person name="Sato Y."/>
            <person name="Wilson G."/>
            <person name="Kumar K."/>
            <person name="McCouch S."/>
            <person name="Juretic N."/>
            <person name="Hoen D."/>
            <person name="Wright S."/>
            <person name="Bruskiewich R."/>
            <person name="Bureau T."/>
            <person name="Miyao A."/>
            <person name="Hirochika H."/>
            <person name="Nishikawa T."/>
            <person name="Kadowaki K."/>
            <person name="Sugiura M."/>
            <person name="Burr B."/>
            <person name="Sasaki T."/>
        </authorList>
    </citation>
    <scope>NUCLEOTIDE SEQUENCE [LARGE SCALE GENOMIC DNA]</scope>
    <source>
        <strain evidence="2">cv. Nipponbare</strain>
    </source>
</reference>
<reference evidence="1 2" key="3">
    <citation type="journal article" date="2013" name="Rice">
        <title>Improvement of the Oryza sativa Nipponbare reference genome using next generation sequence and optical map data.</title>
        <authorList>
            <person name="Kawahara Y."/>
            <person name="de la Bastide M."/>
            <person name="Hamilton J.P."/>
            <person name="Kanamori H."/>
            <person name="McCombie W.R."/>
            <person name="Ouyang S."/>
            <person name="Schwartz D.C."/>
            <person name="Tanaka T."/>
            <person name="Wu J."/>
            <person name="Zhou S."/>
            <person name="Childs K.L."/>
            <person name="Davidson R.M."/>
            <person name="Lin H."/>
            <person name="Quesada-Ocampo L."/>
            <person name="Vaillancourt B."/>
            <person name="Sakai H."/>
            <person name="Lee S.S."/>
            <person name="Kim J."/>
            <person name="Numa H."/>
            <person name="Itoh T."/>
            <person name="Buell C.R."/>
            <person name="Matsumoto T."/>
        </authorList>
    </citation>
    <scope>NUCLEOTIDE SEQUENCE [LARGE SCALE GENOMIC DNA]</scope>
    <source>
        <strain evidence="2">cv. Nipponbare</strain>
    </source>
</reference>
<evidence type="ECO:0000313" key="2">
    <source>
        <dbReference type="Proteomes" id="UP000059680"/>
    </source>
</evidence>
<organism evidence="1 2">
    <name type="scientific">Oryza sativa subsp. japonica</name>
    <name type="common">Rice</name>
    <dbReference type="NCBI Taxonomy" id="39947"/>
    <lineage>
        <taxon>Eukaryota</taxon>
        <taxon>Viridiplantae</taxon>
        <taxon>Streptophyta</taxon>
        <taxon>Embryophyta</taxon>
        <taxon>Tracheophyta</taxon>
        <taxon>Spermatophyta</taxon>
        <taxon>Magnoliopsida</taxon>
        <taxon>Liliopsida</taxon>
        <taxon>Poales</taxon>
        <taxon>Poaceae</taxon>
        <taxon>BOP clade</taxon>
        <taxon>Oryzoideae</taxon>
        <taxon>Oryzeae</taxon>
        <taxon>Oryzinae</taxon>
        <taxon>Oryza</taxon>
        <taxon>Oryza sativa</taxon>
    </lineage>
</organism>